<accession>A0ABQ4GH20</accession>
<name>A0ABQ4GH20_9ACTN</name>
<feature type="region of interest" description="Disordered" evidence="2">
    <location>
        <begin position="1"/>
        <end position="26"/>
    </location>
</feature>
<dbReference type="EMBL" id="BOOF01000005">
    <property type="protein sequence ID" value="GIH60724.1"/>
    <property type="molecule type" value="Genomic_DNA"/>
</dbReference>
<dbReference type="CDD" id="cd00865">
    <property type="entry name" value="PEBP_bact_arch"/>
    <property type="match status" value="1"/>
</dbReference>
<dbReference type="Pfam" id="PF01161">
    <property type="entry name" value="PBP"/>
    <property type="match status" value="1"/>
</dbReference>
<proteinExistence type="inferred from homology"/>
<dbReference type="PANTHER" id="PTHR30289">
    <property type="entry name" value="UNCHARACTERIZED PROTEIN YBCL-RELATED"/>
    <property type="match status" value="1"/>
</dbReference>
<reference evidence="3 4" key="1">
    <citation type="submission" date="2021-01" db="EMBL/GenBank/DDBJ databases">
        <title>Whole genome shotgun sequence of Microbispora siamensis NBRC 104113.</title>
        <authorList>
            <person name="Komaki H."/>
            <person name="Tamura T."/>
        </authorList>
    </citation>
    <scope>NUCLEOTIDE SEQUENCE [LARGE SCALE GENOMIC DNA]</scope>
    <source>
        <strain evidence="3 4">NBRC 104113</strain>
    </source>
</reference>
<evidence type="ECO:0000256" key="1">
    <source>
        <dbReference type="ARBA" id="ARBA00007120"/>
    </source>
</evidence>
<evidence type="ECO:0000313" key="4">
    <source>
        <dbReference type="Proteomes" id="UP000660454"/>
    </source>
</evidence>
<dbReference type="PANTHER" id="PTHR30289:SF1">
    <property type="entry name" value="PEBP (PHOSPHATIDYLETHANOLAMINE-BINDING PROTEIN) FAMILY PROTEIN"/>
    <property type="match status" value="1"/>
</dbReference>
<comment type="caution">
    <text evidence="3">The sequence shown here is derived from an EMBL/GenBank/DDBJ whole genome shotgun (WGS) entry which is preliminary data.</text>
</comment>
<dbReference type="SUPFAM" id="SSF49777">
    <property type="entry name" value="PEBP-like"/>
    <property type="match status" value="1"/>
</dbReference>
<feature type="region of interest" description="Disordered" evidence="2">
    <location>
        <begin position="74"/>
        <end position="111"/>
    </location>
</feature>
<dbReference type="NCBIfam" id="TIGR00481">
    <property type="entry name" value="YbhB/YbcL family Raf kinase inhibitor-like protein"/>
    <property type="match status" value="1"/>
</dbReference>
<dbReference type="InterPro" id="IPR036610">
    <property type="entry name" value="PEBP-like_sf"/>
</dbReference>
<organism evidence="3 4">
    <name type="scientific">Microbispora siamensis</name>
    <dbReference type="NCBI Taxonomy" id="564413"/>
    <lineage>
        <taxon>Bacteria</taxon>
        <taxon>Bacillati</taxon>
        <taxon>Actinomycetota</taxon>
        <taxon>Actinomycetes</taxon>
        <taxon>Streptosporangiales</taxon>
        <taxon>Streptosporangiaceae</taxon>
        <taxon>Microbispora</taxon>
    </lineage>
</organism>
<gene>
    <name evidence="3" type="ORF">Msi02_15410</name>
</gene>
<sequence length="287" mass="29881">MRPPPQQERQQGPQPLPADLARPPVAPYVEGAQNGEAHARSRSVPLHASIVADKGARSLTPHIPVLRTYGSIRENTEVNGSRGPDHRYGSPRSGRGTCPIRVASSGMGSPRKSAVTRAAVTVTALTLAASGCGILGGGSPRNLDVISVSSPQFRDGAPLPDDYSCKGGQGNPPLRWSGTSGAKSVALVVDDNSPHSGPEVHWVVFDIDPATTELGMNDVPRGARQGMTSSGKVGYAPPCQADGSYRFTVYALNAKLDLKQGAGLAQTLGSIASHTIARGRLTANTIE</sequence>
<evidence type="ECO:0000313" key="3">
    <source>
        <dbReference type="EMBL" id="GIH60724.1"/>
    </source>
</evidence>
<dbReference type="InterPro" id="IPR005247">
    <property type="entry name" value="YbhB_YbcL/LppC-like"/>
</dbReference>
<evidence type="ECO:0008006" key="5">
    <source>
        <dbReference type="Google" id="ProtNLM"/>
    </source>
</evidence>
<dbReference type="InterPro" id="IPR008914">
    <property type="entry name" value="PEBP"/>
</dbReference>
<keyword evidence="4" id="KW-1185">Reference proteome</keyword>
<protein>
    <recommendedName>
        <fullName evidence="5">YbhB/YbcL family Raf kinase inhibitor-like protein</fullName>
    </recommendedName>
</protein>
<evidence type="ECO:0000256" key="2">
    <source>
        <dbReference type="SAM" id="MobiDB-lite"/>
    </source>
</evidence>
<comment type="similarity">
    <text evidence="1">Belongs to the UPF0098 family.</text>
</comment>
<dbReference type="Proteomes" id="UP000660454">
    <property type="component" value="Unassembled WGS sequence"/>
</dbReference>
<dbReference type="Gene3D" id="3.90.280.10">
    <property type="entry name" value="PEBP-like"/>
    <property type="match status" value="1"/>
</dbReference>